<feature type="transmembrane region" description="Helical" evidence="1">
    <location>
        <begin position="178"/>
        <end position="197"/>
    </location>
</feature>
<feature type="transmembrane region" description="Helical" evidence="1">
    <location>
        <begin position="103"/>
        <end position="127"/>
    </location>
</feature>
<accession>A0A562TYG4</accession>
<dbReference type="Gene3D" id="1.10.390.10">
    <property type="entry name" value="Neutral Protease Domain 2"/>
    <property type="match status" value="1"/>
</dbReference>
<proteinExistence type="predicted"/>
<protein>
    <submittedName>
        <fullName evidence="2">ABC-type transport system involved in multi-copper enzyme maturation permease subunit</fullName>
    </submittedName>
</protein>
<feature type="transmembrane region" description="Helical" evidence="1">
    <location>
        <begin position="147"/>
        <end position="171"/>
    </location>
</feature>
<evidence type="ECO:0000313" key="3">
    <source>
        <dbReference type="Proteomes" id="UP000317010"/>
    </source>
</evidence>
<dbReference type="Proteomes" id="UP000317010">
    <property type="component" value="Unassembled WGS sequence"/>
</dbReference>
<keyword evidence="3" id="KW-1185">Reference proteome</keyword>
<dbReference type="InterPro" id="IPR027268">
    <property type="entry name" value="Peptidase_M4/M1_CTD_sf"/>
</dbReference>
<dbReference type="RefSeq" id="WP_144913459.1">
    <property type="nucleotide sequence ID" value="NZ_VLLI01000008.1"/>
</dbReference>
<organism evidence="2 3">
    <name type="scientific">Mucilaginibacter frigoritolerans</name>
    <dbReference type="NCBI Taxonomy" id="652788"/>
    <lineage>
        <taxon>Bacteria</taxon>
        <taxon>Pseudomonadati</taxon>
        <taxon>Bacteroidota</taxon>
        <taxon>Sphingobacteriia</taxon>
        <taxon>Sphingobacteriales</taxon>
        <taxon>Sphingobacteriaceae</taxon>
        <taxon>Mucilaginibacter</taxon>
    </lineage>
</organism>
<comment type="caution">
    <text evidence="2">The sequence shown here is derived from an EMBL/GenBank/DDBJ whole genome shotgun (WGS) entry which is preliminary data.</text>
</comment>
<feature type="transmembrane region" description="Helical" evidence="1">
    <location>
        <begin position="568"/>
        <end position="586"/>
    </location>
</feature>
<feature type="transmembrane region" description="Helical" evidence="1">
    <location>
        <begin position="406"/>
        <end position="429"/>
    </location>
</feature>
<keyword evidence="1" id="KW-1133">Transmembrane helix</keyword>
<feature type="transmembrane region" description="Helical" evidence="1">
    <location>
        <begin position="471"/>
        <end position="489"/>
    </location>
</feature>
<feature type="transmembrane region" description="Helical" evidence="1">
    <location>
        <begin position="53"/>
        <end position="77"/>
    </location>
</feature>
<feature type="transmembrane region" description="Helical" evidence="1">
    <location>
        <begin position="245"/>
        <end position="264"/>
    </location>
</feature>
<feature type="transmembrane region" description="Helical" evidence="1">
    <location>
        <begin position="526"/>
        <end position="547"/>
    </location>
</feature>
<name>A0A562TYG4_9SPHI</name>
<keyword evidence="1" id="KW-0812">Transmembrane</keyword>
<sequence length="1213" mass="138738">MFFKIFLFEIQNRVRRPAVYLYFLAIFLFTLFAFSTGSLPVGEKEHINSPYLIAFWSAAMTMMMMLVSSSVMGMAIYRDIEYQTKDYYLTYPITKAGYFWGRYFGSFVFMILLATGILAGIYLGTIIGPAIGKTSHEQYGPNKWSFYLYPFFTIALPNIFFTSSLFYGLVAIIRNVKVIYFGGILLFLFYFIALFFLNHTNNATVIGISDPFGLNGIRFQMNNSSTSQQNNDLIKMTGPLAINRLLWPGIGLVILIFTYVRFNFEKFFAGKRDRAAIDETGGKTNRKQLATPIVNFSGKYNRQTLANLIRVELLNIIRDNYFWIIVISGSLFLGFVFWLGNMTFGVPDLPRTVVLLDIFNDAFPFFIFFIIMFYTGETLQRDRLTRYAFINDSLPTPNWVLNGSKLISLLVIATGLSLLPVVIGISVQLIKGFTDLNLSAYLVYIILVLLPKLLEIVIFCYIINVVFNNKFAAYAFGVTLWVGMFFLDVTKTFDYHLLLYSYTPNTGISDMDGIGHMTGPIAWFDLYWQLGAGLLIIAAALLYNRGISSSFKERLQLIPERFDKKTKVFTAGLVLLFLVVGAYNYYNVSYLNKYLTQGEKDTRSIIYEKALKKYQNLPLPKITSIKMEADLFPGKQQEFVRAFVTLVNKTNKPISTMLLDGDELTNYSIKIDGKPLLFTYPLFYPHGFFSWFGPKQDTAEFRLYQFKKPIAPGDSVIAEVNSSIVYKGFQNRLYAANLLHNGTFFTGGLPGLGYDDDDEVGSPYVRKKAGLPAKKEEEIAQNDPDGISTLKAGKAADLLKLDVTISTESDQTVITQGELVKQWKQNGRSYFHYVQNRPGMYTPFGIISARYADRKDSLLLDHWVDIDVYYHPAHAININRFVMAYKDGLKYYSSVYGAYPFKNIRLVETSNYGPRDASTTTLDSYAEYNGWTAHFTDPNQFDYLYFLTTRNLAQQWWRFQVAPNNTVGSLVIPEGLANYDALVMAEKKYGKANMRSLLLDQLWYYLFVRRRLEEKEHPLIKADQWFEWSSKASVALYGLRDLIGEDSLNNALLEFKNAYAFKNKPPFAGAPDLYHYLQKHVPDSLQYYLTDTWQKITLYDSKITSVKAVQTANKNEYKVTFKVNIDKVWIDKKGNDVPAINMNDYIDIGVFGTDVKDKDGRTQANVLYLRKYKLTRGEHEFNFIVKGKPISVGVDPLGKLIDRNPNDNMKSIE</sequence>
<reference evidence="2 3" key="1">
    <citation type="submission" date="2019-07" db="EMBL/GenBank/DDBJ databases">
        <title>Genomic Encyclopedia of Archaeal and Bacterial Type Strains, Phase II (KMG-II): from individual species to whole genera.</title>
        <authorList>
            <person name="Goeker M."/>
        </authorList>
    </citation>
    <scope>NUCLEOTIDE SEQUENCE [LARGE SCALE GENOMIC DNA]</scope>
    <source>
        <strain evidence="2 3">ATCC BAA-1854</strain>
    </source>
</reference>
<dbReference type="EMBL" id="VLLI01000008">
    <property type="protein sequence ID" value="TWI98632.1"/>
    <property type="molecule type" value="Genomic_DNA"/>
</dbReference>
<feature type="transmembrane region" description="Helical" evidence="1">
    <location>
        <begin position="20"/>
        <end position="41"/>
    </location>
</feature>
<feature type="transmembrane region" description="Helical" evidence="1">
    <location>
        <begin position="320"/>
        <end position="340"/>
    </location>
</feature>
<dbReference type="OrthoDB" id="100605at2"/>
<dbReference type="SUPFAM" id="SSF55486">
    <property type="entry name" value="Metalloproteases ('zincins'), catalytic domain"/>
    <property type="match status" value="1"/>
</dbReference>
<evidence type="ECO:0000313" key="2">
    <source>
        <dbReference type="EMBL" id="TWI98632.1"/>
    </source>
</evidence>
<feature type="transmembrane region" description="Helical" evidence="1">
    <location>
        <begin position="352"/>
        <end position="374"/>
    </location>
</feature>
<keyword evidence="1" id="KW-0472">Membrane</keyword>
<feature type="transmembrane region" description="Helical" evidence="1">
    <location>
        <begin position="441"/>
        <end position="464"/>
    </location>
</feature>
<dbReference type="AlphaFoldDB" id="A0A562TYG4"/>
<gene>
    <name evidence="2" type="ORF">JN11_02820</name>
</gene>
<evidence type="ECO:0000256" key="1">
    <source>
        <dbReference type="SAM" id="Phobius"/>
    </source>
</evidence>